<keyword evidence="3" id="KW-0554">One-carbon metabolism</keyword>
<dbReference type="PANTHER" id="PTHR23420">
    <property type="entry name" value="ADENOSYLHOMOCYSTEINASE"/>
    <property type="match status" value="1"/>
</dbReference>
<evidence type="ECO:0000313" key="7">
    <source>
        <dbReference type="EMBL" id="MDN4480061.1"/>
    </source>
</evidence>
<dbReference type="InterPro" id="IPR042172">
    <property type="entry name" value="Adenosylhomocyst_ase-like_sf"/>
</dbReference>
<evidence type="ECO:0000256" key="2">
    <source>
        <dbReference type="ARBA" id="ARBA00007122"/>
    </source>
</evidence>
<comment type="caution">
    <text evidence="7">The sequence shown here is derived from an EMBL/GenBank/DDBJ whole genome shotgun (WGS) entry which is preliminary data.</text>
</comment>
<dbReference type="Pfam" id="PF00670">
    <property type="entry name" value="AdoHcyase_NAD"/>
    <property type="match status" value="1"/>
</dbReference>
<dbReference type="Pfam" id="PF05221">
    <property type="entry name" value="AdoHcyase"/>
    <property type="match status" value="1"/>
</dbReference>
<dbReference type="SMART" id="SM00996">
    <property type="entry name" value="AdoHcyase"/>
    <property type="match status" value="1"/>
</dbReference>
<feature type="compositionally biased region" description="Low complexity" evidence="5">
    <location>
        <begin position="454"/>
        <end position="464"/>
    </location>
</feature>
<dbReference type="Gene3D" id="3.40.50.1480">
    <property type="entry name" value="Adenosylhomocysteinase-like"/>
    <property type="match status" value="1"/>
</dbReference>
<protein>
    <submittedName>
        <fullName evidence="7">Adenosylhomocysteinase</fullName>
    </submittedName>
</protein>
<evidence type="ECO:0000313" key="8">
    <source>
        <dbReference type="Proteomes" id="UP001172708"/>
    </source>
</evidence>
<dbReference type="SMART" id="SM00997">
    <property type="entry name" value="AdoHcyase_NAD"/>
    <property type="match status" value="1"/>
</dbReference>
<dbReference type="Proteomes" id="UP001172708">
    <property type="component" value="Unassembled WGS sequence"/>
</dbReference>
<comment type="similarity">
    <text evidence="2">Belongs to the adenosylhomocysteinase family.</text>
</comment>
<evidence type="ECO:0000256" key="5">
    <source>
        <dbReference type="SAM" id="MobiDB-lite"/>
    </source>
</evidence>
<evidence type="ECO:0000256" key="3">
    <source>
        <dbReference type="ARBA" id="ARBA00022563"/>
    </source>
</evidence>
<keyword evidence="4" id="KW-0520">NAD</keyword>
<dbReference type="SUPFAM" id="SSF51735">
    <property type="entry name" value="NAD(P)-binding Rossmann-fold domains"/>
    <property type="match status" value="1"/>
</dbReference>
<accession>A0ABT8GGI5</accession>
<dbReference type="SUPFAM" id="SSF52283">
    <property type="entry name" value="Formate/glycerate dehydrogenase catalytic domain-like"/>
    <property type="match status" value="1"/>
</dbReference>
<evidence type="ECO:0000259" key="6">
    <source>
        <dbReference type="SMART" id="SM00997"/>
    </source>
</evidence>
<feature type="domain" description="S-adenosyl-L-homocysteine hydrolase NAD binding" evidence="6">
    <location>
        <begin position="248"/>
        <end position="404"/>
    </location>
</feature>
<dbReference type="EMBL" id="JAUHQA010000001">
    <property type="protein sequence ID" value="MDN4480061.1"/>
    <property type="molecule type" value="Genomic_DNA"/>
</dbReference>
<dbReference type="Gene3D" id="3.40.50.720">
    <property type="entry name" value="NAD(P)-binding Rossmann-like Domain"/>
    <property type="match status" value="1"/>
</dbReference>
<sequence length="494" mass="50111">MDPTREAERLLRRFARDTNLMIAGRPMRVEGHGPVAEALVAMLAGMGARLNTADAGGTVSFDVESGAITLGGSPLPDRGDAAGRVDFAGAHMPVTRAIADELATSGTVRGLSIGVSLTLEPKTANLAIELTRAGATVAVYAHPDETDPEVARALRERGIEVDADASLAPEQERAVALGFLRRGFDVLVDDGSHLTRLAHEEGLAGAWIGATEETTSGLTPLRRMHAAGALATPIMAVNDAATKTGFDNRYGTGQSCVLAIADLLDSAGVTVRDQPALVIGYGPVGAGVAAHLRALGAEVRVAEADPVRALLAAHDGYVTGAADAMAADALVISATGVAGTVPSAMIRAARAVAVAGGVPGEIDLEGAGGSAALSPIAPHVDRLAGTGTVVLDRGGCINVTAAEGNPIEIMDLSFATQLAAIGELVTTRPGIGVHALSDAAVDRVARAATHARGVAVAPSPAASAPDHDWRSARYRDRSTTAPASADPSKSPEDS</sequence>
<gene>
    <name evidence="7" type="ORF">QQX02_03870</name>
</gene>
<dbReference type="InterPro" id="IPR015878">
    <property type="entry name" value="Ado_hCys_hydrolase_NAD-bd"/>
</dbReference>
<dbReference type="PANTHER" id="PTHR23420:SF0">
    <property type="entry name" value="ADENOSYLHOMOCYSTEINASE"/>
    <property type="match status" value="1"/>
</dbReference>
<feature type="region of interest" description="Disordered" evidence="5">
    <location>
        <begin position="452"/>
        <end position="494"/>
    </location>
</feature>
<dbReference type="InterPro" id="IPR000043">
    <property type="entry name" value="Adenosylhomocysteinase-like"/>
</dbReference>
<reference evidence="7" key="1">
    <citation type="submission" date="2023-06" db="EMBL/GenBank/DDBJ databases">
        <title>Egi l300058.</title>
        <authorList>
            <person name="Gao L."/>
            <person name="Fang B.-Z."/>
            <person name="Li W.-J."/>
        </authorList>
    </citation>
    <scope>NUCLEOTIDE SEQUENCE</scope>
    <source>
        <strain evidence="7">EGI L300058</strain>
    </source>
</reference>
<name>A0ABT8GGI5_9MICO</name>
<evidence type="ECO:0000256" key="1">
    <source>
        <dbReference type="ARBA" id="ARBA00001911"/>
    </source>
</evidence>
<feature type="compositionally biased region" description="Basic and acidic residues" evidence="5">
    <location>
        <begin position="465"/>
        <end position="478"/>
    </location>
</feature>
<dbReference type="RefSeq" id="WP_301141337.1">
    <property type="nucleotide sequence ID" value="NZ_JAUHQA010000001.1"/>
</dbReference>
<evidence type="ECO:0000256" key="4">
    <source>
        <dbReference type="ARBA" id="ARBA00023027"/>
    </source>
</evidence>
<proteinExistence type="inferred from homology"/>
<organism evidence="7 8">
    <name type="scientific">Demequina muriae</name>
    <dbReference type="NCBI Taxonomy" id="3051664"/>
    <lineage>
        <taxon>Bacteria</taxon>
        <taxon>Bacillati</taxon>
        <taxon>Actinomycetota</taxon>
        <taxon>Actinomycetes</taxon>
        <taxon>Micrococcales</taxon>
        <taxon>Demequinaceae</taxon>
        <taxon>Demequina</taxon>
    </lineage>
</organism>
<comment type="cofactor">
    <cofactor evidence="1">
        <name>NAD(+)</name>
        <dbReference type="ChEBI" id="CHEBI:57540"/>
    </cofactor>
</comment>
<keyword evidence="8" id="KW-1185">Reference proteome</keyword>
<dbReference type="InterPro" id="IPR036291">
    <property type="entry name" value="NAD(P)-bd_dom_sf"/>
</dbReference>